<dbReference type="EMBL" id="CP069029">
    <property type="protein sequence ID" value="QRC97111.1"/>
    <property type="molecule type" value="Genomic_DNA"/>
</dbReference>
<dbReference type="AlphaFoldDB" id="A0A7U2I283"/>
<sequence>MSSPATQYVYIPNLVGRQMLRIPLDEVEAEGQINISSTAQNTTYSPPARNSSPSPSVSSIEEDDEPTTREKDDERCTDALHRETLHWNKPRDESVEKLYCHDIIPSSDC</sequence>
<protein>
    <submittedName>
        <fullName evidence="2">Uncharacterized protein</fullName>
    </submittedName>
</protein>
<dbReference type="Proteomes" id="UP000663193">
    <property type="component" value="Chromosome 7"/>
</dbReference>
<dbReference type="OrthoDB" id="3790619at2759"/>
<feature type="compositionally biased region" description="Low complexity" evidence="1">
    <location>
        <begin position="45"/>
        <end position="59"/>
    </location>
</feature>
<dbReference type="VEuPathDB" id="FungiDB:JI435_140060"/>
<accession>A0A7U2I283</accession>
<evidence type="ECO:0000313" key="2">
    <source>
        <dbReference type="EMBL" id="QRC97111.1"/>
    </source>
</evidence>
<feature type="region of interest" description="Disordered" evidence="1">
    <location>
        <begin position="33"/>
        <end position="76"/>
    </location>
</feature>
<gene>
    <name evidence="2" type="ORF">JI435_140060</name>
</gene>
<evidence type="ECO:0000313" key="3">
    <source>
        <dbReference type="Proteomes" id="UP000663193"/>
    </source>
</evidence>
<evidence type="ECO:0000256" key="1">
    <source>
        <dbReference type="SAM" id="MobiDB-lite"/>
    </source>
</evidence>
<keyword evidence="3" id="KW-1185">Reference proteome</keyword>
<organism evidence="2 3">
    <name type="scientific">Phaeosphaeria nodorum (strain SN15 / ATCC MYA-4574 / FGSC 10173)</name>
    <name type="common">Glume blotch fungus</name>
    <name type="synonym">Parastagonospora nodorum</name>
    <dbReference type="NCBI Taxonomy" id="321614"/>
    <lineage>
        <taxon>Eukaryota</taxon>
        <taxon>Fungi</taxon>
        <taxon>Dikarya</taxon>
        <taxon>Ascomycota</taxon>
        <taxon>Pezizomycotina</taxon>
        <taxon>Dothideomycetes</taxon>
        <taxon>Pleosporomycetidae</taxon>
        <taxon>Pleosporales</taxon>
        <taxon>Pleosporineae</taxon>
        <taxon>Phaeosphaeriaceae</taxon>
        <taxon>Parastagonospora</taxon>
    </lineage>
</organism>
<feature type="compositionally biased region" description="Polar residues" evidence="1">
    <location>
        <begin position="33"/>
        <end position="44"/>
    </location>
</feature>
<reference evidence="3" key="1">
    <citation type="journal article" date="2021" name="BMC Genomics">
        <title>Chromosome-level genome assembly and manually-curated proteome of model necrotroph Parastagonospora nodorum Sn15 reveals a genome-wide trove of candidate effector homologs, and redundancy of virulence-related functions within an accessory chromosome.</title>
        <authorList>
            <person name="Bertazzoni S."/>
            <person name="Jones D.A.B."/>
            <person name="Phan H.T."/>
            <person name="Tan K.-C."/>
            <person name="Hane J.K."/>
        </authorList>
    </citation>
    <scope>NUCLEOTIDE SEQUENCE [LARGE SCALE GENOMIC DNA]</scope>
    <source>
        <strain evidence="3">SN15 / ATCC MYA-4574 / FGSC 10173)</strain>
    </source>
</reference>
<proteinExistence type="predicted"/>
<feature type="compositionally biased region" description="Basic and acidic residues" evidence="1">
    <location>
        <begin position="66"/>
        <end position="76"/>
    </location>
</feature>
<name>A0A7U2I283_PHANO</name>